<gene>
    <name evidence="3" type="ORF">BVRB_2g046290</name>
</gene>
<keyword evidence="4" id="KW-1185">Reference proteome</keyword>
<dbReference type="AlphaFoldDB" id="A0A0J8E818"/>
<dbReference type="EMBL" id="KQ090224">
    <property type="protein sequence ID" value="KMS99260.1"/>
    <property type="molecule type" value="Genomic_DNA"/>
</dbReference>
<evidence type="ECO:0000259" key="2">
    <source>
        <dbReference type="Pfam" id="PF07990"/>
    </source>
</evidence>
<evidence type="ECO:0000313" key="4">
    <source>
        <dbReference type="Proteomes" id="UP000035740"/>
    </source>
</evidence>
<evidence type="ECO:0000256" key="1">
    <source>
        <dbReference type="SAM" id="MobiDB-lite"/>
    </source>
</evidence>
<dbReference type="OrthoDB" id="1730898at2759"/>
<reference evidence="3 4" key="1">
    <citation type="journal article" date="2014" name="Nature">
        <title>The genome of the recently domesticated crop plant sugar beet (Beta vulgaris).</title>
        <authorList>
            <person name="Dohm J.C."/>
            <person name="Minoche A.E."/>
            <person name="Holtgrawe D."/>
            <person name="Capella-Gutierrez S."/>
            <person name="Zakrzewski F."/>
            <person name="Tafer H."/>
            <person name="Rupp O."/>
            <person name="Sorensen T.R."/>
            <person name="Stracke R."/>
            <person name="Reinhardt R."/>
            <person name="Goesmann A."/>
            <person name="Kraft T."/>
            <person name="Schulz B."/>
            <person name="Stadler P.F."/>
            <person name="Schmidt T."/>
            <person name="Gabaldon T."/>
            <person name="Lehrach H."/>
            <person name="Weisshaar B."/>
            <person name="Himmelbauer H."/>
        </authorList>
    </citation>
    <scope>NUCLEOTIDE SEQUENCE [LARGE SCALE GENOMIC DNA]</scope>
    <source>
        <tissue evidence="3">Taproot</tissue>
    </source>
</reference>
<dbReference type="Gramene" id="KMS99260">
    <property type="protein sequence ID" value="KMS99260"/>
    <property type="gene ID" value="BVRB_2g046290"/>
</dbReference>
<dbReference type="Pfam" id="PF07990">
    <property type="entry name" value="NABP"/>
    <property type="match status" value="1"/>
</dbReference>
<feature type="region of interest" description="Disordered" evidence="1">
    <location>
        <begin position="51"/>
        <end position="72"/>
    </location>
</feature>
<sequence length="226" mass="23878">MPPGFSLKKHEREADPRKVQGSADWGKDGLPGFLSIGLSTKQKSLAEIFQNDLGCSNPPSRHPSRPPSRNAFDENVETLGSVEVELALLRREGSNVQGSSASQNLTSPASYSYAAALGSSLSRSITPDPQDIAQTPSPCPTPIGEGRVGASKQSATGPNSFNGISSGMSDLSDLVVAFSGINLKTNGNLDNGIHLPSQIEQDGSDSQNYMFNMPVVTSMLSNIHHI</sequence>
<accession>A0A0J8E818</accession>
<proteinExistence type="predicted"/>
<feature type="compositionally biased region" description="Basic and acidic residues" evidence="1">
    <location>
        <begin position="8"/>
        <end position="18"/>
    </location>
</feature>
<name>A0A0J8E818_BETVV</name>
<dbReference type="Proteomes" id="UP000035740">
    <property type="component" value="Unassembled WGS sequence"/>
</dbReference>
<protein>
    <recommendedName>
        <fullName evidence="2">Nucleic acid binding NABP domain-containing protein</fullName>
    </recommendedName>
</protein>
<dbReference type="InterPro" id="IPR012940">
    <property type="entry name" value="NABP"/>
</dbReference>
<evidence type="ECO:0000313" key="3">
    <source>
        <dbReference type="EMBL" id="KMS99260.1"/>
    </source>
</evidence>
<organism evidence="3 4">
    <name type="scientific">Beta vulgaris subsp. vulgaris</name>
    <name type="common">Beet</name>
    <dbReference type="NCBI Taxonomy" id="3555"/>
    <lineage>
        <taxon>Eukaryota</taxon>
        <taxon>Viridiplantae</taxon>
        <taxon>Streptophyta</taxon>
        <taxon>Embryophyta</taxon>
        <taxon>Tracheophyta</taxon>
        <taxon>Spermatophyta</taxon>
        <taxon>Magnoliopsida</taxon>
        <taxon>eudicotyledons</taxon>
        <taxon>Gunneridae</taxon>
        <taxon>Pentapetalae</taxon>
        <taxon>Caryophyllales</taxon>
        <taxon>Chenopodiaceae</taxon>
        <taxon>Betoideae</taxon>
        <taxon>Beta</taxon>
    </lineage>
</organism>
<feature type="region of interest" description="Disordered" evidence="1">
    <location>
        <begin position="1"/>
        <end position="29"/>
    </location>
</feature>
<feature type="domain" description="Nucleic acid binding NABP" evidence="2">
    <location>
        <begin position="135"/>
        <end position="215"/>
    </location>
</feature>